<evidence type="ECO:0000256" key="3">
    <source>
        <dbReference type="ARBA" id="ARBA00022787"/>
    </source>
</evidence>
<dbReference type="AlphaFoldDB" id="A0A212C2N0"/>
<dbReference type="Proteomes" id="UP000242450">
    <property type="component" value="Chromosome 32"/>
</dbReference>
<keyword evidence="2" id="KW-0472">Membrane</keyword>
<reference evidence="4 5" key="1">
    <citation type="journal article" date="2018" name="Mol. Genet. Genomics">
        <title>The red deer Cervus elaphus genome CerEla1.0: sequencing, annotating, genes, and chromosomes.</title>
        <authorList>
            <person name="Bana N.A."/>
            <person name="Nyiri A."/>
            <person name="Nagy J."/>
            <person name="Frank K."/>
            <person name="Nagy T."/>
            <person name="Steger V."/>
            <person name="Schiller M."/>
            <person name="Lakatos P."/>
            <person name="Sugar L."/>
            <person name="Horn P."/>
            <person name="Barta E."/>
            <person name="Orosz L."/>
        </authorList>
    </citation>
    <scope>NUCLEOTIDE SEQUENCE [LARGE SCALE GENOMIC DNA]</scope>
    <source>
        <strain evidence="4">Hungarian</strain>
    </source>
</reference>
<dbReference type="EMBL" id="MKHE01000032">
    <property type="protein sequence ID" value="OWK00247.1"/>
    <property type="molecule type" value="Genomic_DNA"/>
</dbReference>
<keyword evidence="2" id="KW-0812">Transmembrane</keyword>
<proteinExistence type="predicted"/>
<organism evidence="4 5">
    <name type="scientific">Cervus elaphus hippelaphus</name>
    <name type="common">European red deer</name>
    <dbReference type="NCBI Taxonomy" id="46360"/>
    <lineage>
        <taxon>Eukaryota</taxon>
        <taxon>Metazoa</taxon>
        <taxon>Chordata</taxon>
        <taxon>Craniata</taxon>
        <taxon>Vertebrata</taxon>
        <taxon>Euteleostomi</taxon>
        <taxon>Mammalia</taxon>
        <taxon>Eutheria</taxon>
        <taxon>Laurasiatheria</taxon>
        <taxon>Artiodactyla</taxon>
        <taxon>Ruminantia</taxon>
        <taxon>Pecora</taxon>
        <taxon>Cervidae</taxon>
        <taxon>Cervinae</taxon>
        <taxon>Cervus</taxon>
    </lineage>
</organism>
<keyword evidence="2" id="KW-1134">Transmembrane beta strand</keyword>
<feature type="non-terminal residue" evidence="4">
    <location>
        <position position="140"/>
    </location>
</feature>
<keyword evidence="3" id="KW-0496">Mitochondrion</keyword>
<keyword evidence="3" id="KW-1000">Mitochondrion outer membrane</keyword>
<gene>
    <name evidence="4" type="ORF">Celaphus_00019251</name>
</gene>
<accession>A0A212C2N0</accession>
<dbReference type="OrthoDB" id="7827681at2759"/>
<evidence type="ECO:0000256" key="1">
    <source>
        <dbReference type="ARBA" id="ARBA00004294"/>
    </source>
</evidence>
<feature type="non-terminal residue" evidence="4">
    <location>
        <position position="1"/>
    </location>
</feature>
<name>A0A212C2N0_CEREH</name>
<dbReference type="InterPro" id="IPR023614">
    <property type="entry name" value="Porin_dom_sf"/>
</dbReference>
<comment type="subcellular location">
    <subcellularLocation>
        <location evidence="1">Mitochondrion outer membrane</location>
    </subcellularLocation>
</comment>
<evidence type="ECO:0000313" key="4">
    <source>
        <dbReference type="EMBL" id="OWK00247.1"/>
    </source>
</evidence>
<keyword evidence="5" id="KW-1185">Reference proteome</keyword>
<sequence>KAAKDGCLHQRIWVWYSWIDLRDKFCSGGDFYTSGHAYTDAGKAPGKLETKYKISNYGLVYNKLAEGLKLTLDTILLLNTGKKSENLKVSYQWDCSSFGSNVDTDFSEPFASSYMNHGIEFGDSIPQKVRGRLKCPRTSL</sequence>
<evidence type="ECO:0000313" key="5">
    <source>
        <dbReference type="Proteomes" id="UP000242450"/>
    </source>
</evidence>
<dbReference type="GO" id="GO:0005741">
    <property type="term" value="C:mitochondrial outer membrane"/>
    <property type="evidence" value="ECO:0007669"/>
    <property type="project" value="UniProtKB-SubCell"/>
</dbReference>
<evidence type="ECO:0000256" key="2">
    <source>
        <dbReference type="ARBA" id="ARBA00022452"/>
    </source>
</evidence>
<comment type="caution">
    <text evidence="4">The sequence shown here is derived from an EMBL/GenBank/DDBJ whole genome shotgun (WGS) entry which is preliminary data.</text>
</comment>
<protein>
    <submittedName>
        <fullName evidence="4">VDAC3</fullName>
    </submittedName>
</protein>
<dbReference type="Gene3D" id="2.40.160.10">
    <property type="entry name" value="Porin"/>
    <property type="match status" value="1"/>
</dbReference>